<reference evidence="6 7" key="1">
    <citation type="submission" date="2018-12" db="EMBL/GenBank/DDBJ databases">
        <authorList>
            <person name="Yu L."/>
        </authorList>
    </citation>
    <scope>NUCLEOTIDE SEQUENCE [LARGE SCALE GENOMIC DNA]</scope>
    <source>
        <strain evidence="6 7">S5H2222</strain>
    </source>
</reference>
<dbReference type="GO" id="GO:0003677">
    <property type="term" value="F:DNA binding"/>
    <property type="evidence" value="ECO:0007669"/>
    <property type="project" value="InterPro"/>
</dbReference>
<proteinExistence type="inferred from homology"/>
<dbReference type="Gene3D" id="3.40.50.150">
    <property type="entry name" value="Vaccinia Virus protein VP39"/>
    <property type="match status" value="2"/>
</dbReference>
<dbReference type="InterPro" id="IPR029063">
    <property type="entry name" value="SAM-dependent_MTases_sf"/>
</dbReference>
<evidence type="ECO:0000256" key="1">
    <source>
        <dbReference type="ARBA" id="ARBA00006594"/>
    </source>
</evidence>
<dbReference type="OrthoDB" id="9800801at2"/>
<dbReference type="GO" id="GO:0009307">
    <property type="term" value="P:DNA restriction-modification system"/>
    <property type="evidence" value="ECO:0007669"/>
    <property type="project" value="UniProtKB-KW"/>
</dbReference>
<organism evidence="6 7">
    <name type="scientific">Lysinibacillus telephonicus</name>
    <dbReference type="NCBI Taxonomy" id="1714840"/>
    <lineage>
        <taxon>Bacteria</taxon>
        <taxon>Bacillati</taxon>
        <taxon>Bacillota</taxon>
        <taxon>Bacilli</taxon>
        <taxon>Bacillales</taxon>
        <taxon>Bacillaceae</taxon>
        <taxon>Lysinibacillus</taxon>
    </lineage>
</organism>
<evidence type="ECO:0000313" key="7">
    <source>
        <dbReference type="Proteomes" id="UP000276349"/>
    </source>
</evidence>
<keyword evidence="7" id="KW-1185">Reference proteome</keyword>
<gene>
    <name evidence="6" type="ORF">EKG35_12245</name>
</gene>
<dbReference type="PROSITE" id="PS00092">
    <property type="entry name" value="N6_MTASE"/>
    <property type="match status" value="1"/>
</dbReference>
<evidence type="ECO:0000256" key="3">
    <source>
        <dbReference type="ARBA" id="ARBA00022679"/>
    </source>
</evidence>
<evidence type="ECO:0000256" key="4">
    <source>
        <dbReference type="ARBA" id="ARBA00022747"/>
    </source>
</evidence>
<dbReference type="Proteomes" id="UP000276349">
    <property type="component" value="Unassembled WGS sequence"/>
</dbReference>
<dbReference type="GO" id="GO:0032259">
    <property type="term" value="P:methylation"/>
    <property type="evidence" value="ECO:0007669"/>
    <property type="project" value="UniProtKB-KW"/>
</dbReference>
<dbReference type="Pfam" id="PF01555">
    <property type="entry name" value="N6_N4_Mtase"/>
    <property type="match status" value="2"/>
</dbReference>
<sequence>MTKNSEQLSLINKSEADNTPVVCLGITFENDEARREYFREELRKKLPELRQIEGFPVGEDEDIIAISDPPYYTACPNPWVNEFIEEWEKHKSVIETNNYFREPFVADVSEGKTDPIYLAHSYHTKVPHKAIMRYLLHYTQPGDIILDGFSGTGMTGVASSLCNDTKTLESMGFEVNGNIVKDPINNEQYSRGHRNTILNDLSPIAAFVSQNYVNPSHAESFSKEAIQLMEKVKAECGWMFKTQHINDGEIQYDSNGEVIFGDVNYTVYSDVFECSSCMNEIIFTEVAFNLETGSVLKEFNCNHCGAKLTKNGLSRVKETIIDAEGEKVVLSKQIPYLINYNIGKNNYTKKIDSYDISLLKRIEETEIPYWYPKEHLPDGVNINQPKISHGLTKVHHFYSKRALLTLAKTFDLLHKMQSKNRHYLHFAFEQAILGMSKIARYVPTHYSQVNQYLSGTLYIGSQIVDVSLEYILNNKIKRLTKLLGSFESNFERTNLVSTQAIQSLKTIMPNSIDYIFTDPPFGANLMYSDLNLLWESWLKVKTNIDKETIVNPVQEKDIDNYKTLMQEAFEVYYKVLKPNRWITVEFSNSKASVWNAIQESMQKSGFVIANVAALDKKQGSFKAVTSTTAVKQDLVISAYKPSEENIQKMREQTNTQESAWTFVNQHLEKLPVFLGTKGEASMIAERMPRILFDRMIAYHVQNGLPVPISSAEFQEGVAQRFPMRDGMAFLESQVAEYDKKRILVKEFTQMNLFVSDETSAIEWIRQQLMKKPQTRQDLHPQFMKEIQHIAKHEKLPELDDLLTQNFLRYEGDESVPDQIVSYLHRNYKDLRGLTKDDEKLKEKAMNRWYVPDPNKQADLEKLREKTLLREFESYLEELGTHKKKLKQFRTEAIRAGFKKAWGEKDYQKIVYVGDRLPESVIQEDDKLLMYYDNAQVRVEM</sequence>
<dbReference type="GO" id="GO:0008170">
    <property type="term" value="F:N-methyltransferase activity"/>
    <property type="evidence" value="ECO:0007669"/>
    <property type="project" value="InterPro"/>
</dbReference>
<keyword evidence="4" id="KW-0680">Restriction system</keyword>
<dbReference type="EMBL" id="RXNR01000033">
    <property type="protein sequence ID" value="RTQ92251.1"/>
    <property type="molecule type" value="Genomic_DNA"/>
</dbReference>
<feature type="domain" description="DNA methylase N-4/N-6" evidence="5">
    <location>
        <begin position="512"/>
        <end position="656"/>
    </location>
</feature>
<comment type="similarity">
    <text evidence="1">Belongs to the N(4)/N(6)-methyltransferase family.</text>
</comment>
<dbReference type="InterPro" id="IPR002941">
    <property type="entry name" value="DNA_methylase_N4/N6"/>
</dbReference>
<dbReference type="InterPro" id="IPR002052">
    <property type="entry name" value="DNA_methylase_N6_adenine_CS"/>
</dbReference>
<comment type="caution">
    <text evidence="6">The sequence shown here is derived from an EMBL/GenBank/DDBJ whole genome shotgun (WGS) entry which is preliminary data.</text>
</comment>
<keyword evidence="3" id="KW-0808">Transferase</keyword>
<feature type="domain" description="DNA methylase N-4/N-6" evidence="5">
    <location>
        <begin position="61"/>
        <end position="178"/>
    </location>
</feature>
<dbReference type="RefSeq" id="WP_126294754.1">
    <property type="nucleotide sequence ID" value="NZ_RXNR01000033.1"/>
</dbReference>
<evidence type="ECO:0000256" key="2">
    <source>
        <dbReference type="ARBA" id="ARBA00022603"/>
    </source>
</evidence>
<dbReference type="SUPFAM" id="SSF53335">
    <property type="entry name" value="S-adenosyl-L-methionine-dependent methyltransferases"/>
    <property type="match status" value="2"/>
</dbReference>
<protein>
    <submittedName>
        <fullName evidence="6">DNA methylase</fullName>
    </submittedName>
</protein>
<evidence type="ECO:0000259" key="5">
    <source>
        <dbReference type="Pfam" id="PF01555"/>
    </source>
</evidence>
<dbReference type="AlphaFoldDB" id="A0A3S0HI24"/>
<accession>A0A3S0HI24</accession>
<evidence type="ECO:0000313" key="6">
    <source>
        <dbReference type="EMBL" id="RTQ92251.1"/>
    </source>
</evidence>
<keyword evidence="2 6" id="KW-0489">Methyltransferase</keyword>
<name>A0A3S0HI24_9BACI</name>